<feature type="compositionally biased region" description="Basic and acidic residues" evidence="1">
    <location>
        <begin position="1"/>
        <end position="11"/>
    </location>
</feature>
<accession>A0A9P9DU12</accession>
<dbReference type="OrthoDB" id="4196148at2759"/>
<evidence type="ECO:0000313" key="2">
    <source>
        <dbReference type="EMBL" id="KAH7125062.1"/>
    </source>
</evidence>
<proteinExistence type="predicted"/>
<protein>
    <submittedName>
        <fullName evidence="2">Uncharacterized protein</fullName>
    </submittedName>
</protein>
<organism evidence="2 3">
    <name type="scientific">Dactylonectria estremocensis</name>
    <dbReference type="NCBI Taxonomy" id="1079267"/>
    <lineage>
        <taxon>Eukaryota</taxon>
        <taxon>Fungi</taxon>
        <taxon>Dikarya</taxon>
        <taxon>Ascomycota</taxon>
        <taxon>Pezizomycotina</taxon>
        <taxon>Sordariomycetes</taxon>
        <taxon>Hypocreomycetidae</taxon>
        <taxon>Hypocreales</taxon>
        <taxon>Nectriaceae</taxon>
        <taxon>Dactylonectria</taxon>
    </lineage>
</organism>
<comment type="caution">
    <text evidence="2">The sequence shown here is derived from an EMBL/GenBank/DDBJ whole genome shotgun (WGS) entry which is preliminary data.</text>
</comment>
<gene>
    <name evidence="2" type="ORF">B0J13DRAFT_151430</name>
</gene>
<name>A0A9P9DU12_9HYPO</name>
<reference evidence="2" key="1">
    <citation type="journal article" date="2021" name="Nat. Commun.">
        <title>Genetic determinants of endophytism in the Arabidopsis root mycobiome.</title>
        <authorList>
            <person name="Mesny F."/>
            <person name="Miyauchi S."/>
            <person name="Thiergart T."/>
            <person name="Pickel B."/>
            <person name="Atanasova L."/>
            <person name="Karlsson M."/>
            <person name="Huettel B."/>
            <person name="Barry K.W."/>
            <person name="Haridas S."/>
            <person name="Chen C."/>
            <person name="Bauer D."/>
            <person name="Andreopoulos W."/>
            <person name="Pangilinan J."/>
            <person name="LaButti K."/>
            <person name="Riley R."/>
            <person name="Lipzen A."/>
            <person name="Clum A."/>
            <person name="Drula E."/>
            <person name="Henrissat B."/>
            <person name="Kohler A."/>
            <person name="Grigoriev I.V."/>
            <person name="Martin F.M."/>
            <person name="Hacquard S."/>
        </authorList>
    </citation>
    <scope>NUCLEOTIDE SEQUENCE</scope>
    <source>
        <strain evidence="2">MPI-CAGE-AT-0021</strain>
    </source>
</reference>
<dbReference type="AlphaFoldDB" id="A0A9P9DU12"/>
<evidence type="ECO:0000256" key="1">
    <source>
        <dbReference type="SAM" id="MobiDB-lite"/>
    </source>
</evidence>
<sequence>MSHVSSHDGKGDLPQSESLDNLPAYETAPADTPPSRNDIHMPPHDQRPTFILNQCAIHALLEPDRLLYELSNPPCEAKTSTYGIKKIRYKTSDRQGEMKTRSRVDHIYDFHKNLMSLGMRDVEILGKASSKRVYPKVKMSQGLGPSSFNIKDHFKVEQPVLDRVQSGTELVWKDNNDIAIAHETLVDRDEQGNVTRLPQLKMRFVLEEKDLDLLVTCWCARLWKEAQKDLAEPLSLEKFKRYATATKSGGGWRLRSLMSV</sequence>
<dbReference type="Proteomes" id="UP000717696">
    <property type="component" value="Unassembled WGS sequence"/>
</dbReference>
<feature type="region of interest" description="Disordered" evidence="1">
    <location>
        <begin position="1"/>
        <end position="47"/>
    </location>
</feature>
<dbReference type="EMBL" id="JAGMUU010000024">
    <property type="protein sequence ID" value="KAH7125062.1"/>
    <property type="molecule type" value="Genomic_DNA"/>
</dbReference>
<feature type="compositionally biased region" description="Basic and acidic residues" evidence="1">
    <location>
        <begin position="37"/>
        <end position="47"/>
    </location>
</feature>
<evidence type="ECO:0000313" key="3">
    <source>
        <dbReference type="Proteomes" id="UP000717696"/>
    </source>
</evidence>
<keyword evidence="3" id="KW-1185">Reference proteome</keyword>